<comment type="caution">
    <text evidence="2">The sequence shown here is derived from an EMBL/GenBank/DDBJ whole genome shotgun (WGS) entry which is preliminary data.</text>
</comment>
<dbReference type="Proteomes" id="UP000663845">
    <property type="component" value="Unassembled WGS sequence"/>
</dbReference>
<protein>
    <recommendedName>
        <fullName evidence="1">F-box domain-containing protein</fullName>
    </recommendedName>
</protein>
<organism evidence="2 3">
    <name type="scientific">Adineta steineri</name>
    <dbReference type="NCBI Taxonomy" id="433720"/>
    <lineage>
        <taxon>Eukaryota</taxon>
        <taxon>Metazoa</taxon>
        <taxon>Spiralia</taxon>
        <taxon>Gnathifera</taxon>
        <taxon>Rotifera</taxon>
        <taxon>Eurotatoria</taxon>
        <taxon>Bdelloidea</taxon>
        <taxon>Adinetida</taxon>
        <taxon>Adinetidae</taxon>
        <taxon>Adineta</taxon>
    </lineage>
</organism>
<dbReference type="InterPro" id="IPR001810">
    <property type="entry name" value="F-box_dom"/>
</dbReference>
<reference evidence="2" key="1">
    <citation type="submission" date="2021-02" db="EMBL/GenBank/DDBJ databases">
        <authorList>
            <person name="Nowell W R."/>
        </authorList>
    </citation>
    <scope>NUCLEOTIDE SEQUENCE</scope>
</reference>
<dbReference type="AlphaFoldDB" id="A0A815FYD4"/>
<proteinExistence type="predicted"/>
<sequence>MNLRSKRNNNEIIHQNKKREVESTKISKNFVSHFENLPNEIIYEIFNYLDIYDIYYGFFNLKKRFENLYGHLNPYLRINISTMSKIRFDDYHQKIIIPNRQRILILRLSNPFTTDIIFSPPKIILKFVQLKTLILDKTDSTYLKNILKHMIHLPELSSLSINLIDFIKNSTEFYLQIFRLPKLKYCKLNFQIMAHLDVSSTSTNISSPIEHFVYEPLFPMESFENLLSFLPQLRHLPIHNIHDYLHLIIEDDDPVKPFTINQYLNHILNITQIFHLEIQETISLNKLSQILLLLPDLQTLHLDSISFSNLDDISDEEFVHFIALIKKNKIKKLFLEKRIGIDAFELLSTIFPHLNYLQINCRDYQYTQFLLKFLLKHQNNNLIRLLCFSIPLADDKMMNKLKNLIIQNSASNFTIQRVSDHIYINIIENN</sequence>
<gene>
    <name evidence="2" type="ORF">JYZ213_LOCUS33978</name>
</gene>
<accession>A0A815FYD4</accession>
<evidence type="ECO:0000259" key="1">
    <source>
        <dbReference type="PROSITE" id="PS50181"/>
    </source>
</evidence>
<dbReference type="PROSITE" id="PS50181">
    <property type="entry name" value="FBOX"/>
    <property type="match status" value="1"/>
</dbReference>
<name>A0A815FYD4_9BILA</name>
<evidence type="ECO:0000313" key="2">
    <source>
        <dbReference type="EMBL" id="CAF1331478.1"/>
    </source>
</evidence>
<dbReference type="EMBL" id="CAJNOG010000669">
    <property type="protein sequence ID" value="CAF1331478.1"/>
    <property type="molecule type" value="Genomic_DNA"/>
</dbReference>
<feature type="domain" description="F-box" evidence="1">
    <location>
        <begin position="31"/>
        <end position="78"/>
    </location>
</feature>
<evidence type="ECO:0000313" key="3">
    <source>
        <dbReference type="Proteomes" id="UP000663845"/>
    </source>
</evidence>